<protein>
    <submittedName>
        <fullName evidence="1">Uncharacterized protein</fullName>
    </submittedName>
</protein>
<accession>A0ACB6R1P0</accession>
<name>A0ACB6R1P0_9PLEO</name>
<sequence length="139" mass="15342">MSSREAFKIHTATRDIILHQYFSTKAPKIGKIIEAMALKFPPKSGANELNESISRIANSLPLHCGQFRLGFENERGIGLDELMETFADKIWGVPLESPLRGGPNLEYSMDLISASNGPYYGPYKVNRNGNVISTNVPSS</sequence>
<dbReference type="Proteomes" id="UP000799755">
    <property type="component" value="Unassembled WGS sequence"/>
</dbReference>
<evidence type="ECO:0000313" key="2">
    <source>
        <dbReference type="Proteomes" id="UP000799755"/>
    </source>
</evidence>
<reference evidence="1" key="1">
    <citation type="journal article" date="2020" name="Stud. Mycol.">
        <title>101 Dothideomycetes genomes: a test case for predicting lifestyles and emergence of pathogens.</title>
        <authorList>
            <person name="Haridas S."/>
            <person name="Albert R."/>
            <person name="Binder M."/>
            <person name="Bloem J."/>
            <person name="Labutti K."/>
            <person name="Salamov A."/>
            <person name="Andreopoulos B."/>
            <person name="Baker S."/>
            <person name="Barry K."/>
            <person name="Bills G."/>
            <person name="Bluhm B."/>
            <person name="Cannon C."/>
            <person name="Castanera R."/>
            <person name="Culley D."/>
            <person name="Daum C."/>
            <person name="Ezra D."/>
            <person name="Gonzalez J."/>
            <person name="Henrissat B."/>
            <person name="Kuo A."/>
            <person name="Liang C."/>
            <person name="Lipzen A."/>
            <person name="Lutzoni F."/>
            <person name="Magnuson J."/>
            <person name="Mondo S."/>
            <person name="Nolan M."/>
            <person name="Ohm R."/>
            <person name="Pangilinan J."/>
            <person name="Park H.-J."/>
            <person name="Ramirez L."/>
            <person name="Alfaro M."/>
            <person name="Sun H."/>
            <person name="Tritt A."/>
            <person name="Yoshinaga Y."/>
            <person name="Zwiers L.-H."/>
            <person name="Turgeon B."/>
            <person name="Goodwin S."/>
            <person name="Spatafora J."/>
            <person name="Crous P."/>
            <person name="Grigoriev I."/>
        </authorList>
    </citation>
    <scope>NUCLEOTIDE SEQUENCE</scope>
    <source>
        <strain evidence="1">ATCC 200398</strain>
    </source>
</reference>
<gene>
    <name evidence="1" type="ORF">BDR25DRAFT_352619</name>
</gene>
<organism evidence="1 2">
    <name type="scientific">Lindgomyces ingoldianus</name>
    <dbReference type="NCBI Taxonomy" id="673940"/>
    <lineage>
        <taxon>Eukaryota</taxon>
        <taxon>Fungi</taxon>
        <taxon>Dikarya</taxon>
        <taxon>Ascomycota</taxon>
        <taxon>Pezizomycotina</taxon>
        <taxon>Dothideomycetes</taxon>
        <taxon>Pleosporomycetidae</taxon>
        <taxon>Pleosporales</taxon>
        <taxon>Lindgomycetaceae</taxon>
        <taxon>Lindgomyces</taxon>
    </lineage>
</organism>
<keyword evidence="2" id="KW-1185">Reference proteome</keyword>
<evidence type="ECO:0000313" key="1">
    <source>
        <dbReference type="EMBL" id="KAF2473174.1"/>
    </source>
</evidence>
<dbReference type="EMBL" id="MU003500">
    <property type="protein sequence ID" value="KAF2473174.1"/>
    <property type="molecule type" value="Genomic_DNA"/>
</dbReference>
<proteinExistence type="predicted"/>
<comment type="caution">
    <text evidence="1">The sequence shown here is derived from an EMBL/GenBank/DDBJ whole genome shotgun (WGS) entry which is preliminary data.</text>
</comment>